<dbReference type="PANTHER" id="PTHR10363">
    <property type="entry name" value="BLEOMYCIN HYDROLASE"/>
    <property type="match status" value="1"/>
</dbReference>
<feature type="active site" evidence="6">
    <location>
        <position position="367"/>
    </location>
</feature>
<proteinExistence type="inferred from homology"/>
<dbReference type="CDD" id="cd00585">
    <property type="entry name" value="Peptidase_C1B"/>
    <property type="match status" value="1"/>
</dbReference>
<dbReference type="GO" id="GO:0006508">
    <property type="term" value="P:proteolysis"/>
    <property type="evidence" value="ECO:0007669"/>
    <property type="project" value="UniProtKB-KW"/>
</dbReference>
<evidence type="ECO:0000256" key="4">
    <source>
        <dbReference type="ARBA" id="ARBA00022807"/>
    </source>
</evidence>
<dbReference type="InterPro" id="IPR025660">
    <property type="entry name" value="Pept_his_AS"/>
</dbReference>
<evidence type="ECO:0000313" key="7">
    <source>
        <dbReference type="EMBL" id="RHW48484.1"/>
    </source>
</evidence>
<accession>A0A3R6V7S6</accession>
<keyword evidence="4 5" id="KW-0788">Thiol protease</keyword>
<dbReference type="GO" id="GO:0009636">
    <property type="term" value="P:response to toxic substance"/>
    <property type="evidence" value="ECO:0007669"/>
    <property type="project" value="TreeGrafter"/>
</dbReference>
<dbReference type="InterPro" id="IPR038765">
    <property type="entry name" value="Papain-like_cys_pep_sf"/>
</dbReference>
<keyword evidence="3 5" id="KW-0378">Hydrolase</keyword>
<protein>
    <recommendedName>
        <fullName evidence="5">Aminopeptidase</fullName>
    </recommendedName>
</protein>
<feature type="active site" evidence="6">
    <location>
        <position position="73"/>
    </location>
</feature>
<comment type="subcellular location">
    <subcellularLocation>
        <location evidence="1">Cytoplasm</location>
    </subcellularLocation>
</comment>
<comment type="caution">
    <text evidence="7">The sequence shown here is derived from an EMBL/GenBank/DDBJ whole genome shotgun (WGS) entry which is preliminary data.</text>
</comment>
<dbReference type="SUPFAM" id="SSF54001">
    <property type="entry name" value="Cysteine proteinases"/>
    <property type="match status" value="1"/>
</dbReference>
<dbReference type="Gene3D" id="3.90.70.10">
    <property type="entry name" value="Cysteine proteinases"/>
    <property type="match status" value="1"/>
</dbReference>
<evidence type="ECO:0000256" key="1">
    <source>
        <dbReference type="ARBA" id="ARBA00004496"/>
    </source>
</evidence>
<dbReference type="GO" id="GO:0070005">
    <property type="term" value="F:cysteine-type aminopeptidase activity"/>
    <property type="evidence" value="ECO:0007669"/>
    <property type="project" value="InterPro"/>
</dbReference>
<dbReference type="GO" id="GO:0005737">
    <property type="term" value="C:cytoplasm"/>
    <property type="evidence" value="ECO:0007669"/>
    <property type="project" value="UniProtKB-SubCell"/>
</dbReference>
<evidence type="ECO:0000256" key="5">
    <source>
        <dbReference type="PIRNR" id="PIRNR005700"/>
    </source>
</evidence>
<comment type="similarity">
    <text evidence="5">Belongs to the peptidase C1 family.</text>
</comment>
<dbReference type="PROSITE" id="PS00139">
    <property type="entry name" value="THIOL_PROTEASE_CYS"/>
    <property type="match status" value="1"/>
</dbReference>
<organism evidence="7 8">
    <name type="scientific">Bombilactobacillus bombi</name>
    <dbReference type="NCBI Taxonomy" id="1303590"/>
    <lineage>
        <taxon>Bacteria</taxon>
        <taxon>Bacillati</taxon>
        <taxon>Bacillota</taxon>
        <taxon>Bacilli</taxon>
        <taxon>Lactobacillales</taxon>
        <taxon>Lactobacillaceae</taxon>
        <taxon>Bombilactobacillus</taxon>
    </lineage>
</organism>
<dbReference type="GO" id="GO:0043418">
    <property type="term" value="P:homocysteine catabolic process"/>
    <property type="evidence" value="ECO:0007669"/>
    <property type="project" value="TreeGrafter"/>
</dbReference>
<dbReference type="Pfam" id="PF03051">
    <property type="entry name" value="Peptidase_C1_2"/>
    <property type="match status" value="1"/>
</dbReference>
<reference evidence="7 8" key="1">
    <citation type="submission" date="2018-07" db="EMBL/GenBank/DDBJ databases">
        <title>Genome sequences of six Lactobacillus spp. isolated from bumble bee guts.</title>
        <authorList>
            <person name="Motta E.V.S."/>
            <person name="Moran N.A."/>
        </authorList>
    </citation>
    <scope>NUCLEOTIDE SEQUENCE [LARGE SCALE GENOMIC DNA]</scope>
    <source>
        <strain evidence="7 8">LV-8.1</strain>
    </source>
</reference>
<dbReference type="EMBL" id="QOCS01000004">
    <property type="protein sequence ID" value="RHW48484.1"/>
    <property type="molecule type" value="Genomic_DNA"/>
</dbReference>
<feature type="active site" evidence="6">
    <location>
        <position position="389"/>
    </location>
</feature>
<dbReference type="InterPro" id="IPR004134">
    <property type="entry name" value="Peptidase_C1B"/>
</dbReference>
<dbReference type="AlphaFoldDB" id="A0A3R6V7S6"/>
<dbReference type="PIRSF" id="PIRSF005700">
    <property type="entry name" value="PepC"/>
    <property type="match status" value="1"/>
</dbReference>
<dbReference type="PANTHER" id="PTHR10363:SF2">
    <property type="entry name" value="BLEOMYCIN HYDROLASE"/>
    <property type="match status" value="1"/>
</dbReference>
<sequence>MICVSHAINEEQLKKFQYQFHSQKVNEVLANTVQNNGINQVAQSLTVETQLDPTFSIEVKTGAVSNQKQSGRCWLFAALTTLRTKFATEYQTKDFELSQNYLSFYDRLEKANWFYQQVIATASLPLEDRKVAHLLANPDDDGGQWSYAANLIKKYGVVPKYVMPETYNSEHTNEFSTILKTKLRKDAIELRHMVNEGSHHTDLDKIVETKMADIYRICVYAFGQPPKQFKLELRNDNHNLIQERSITPQEFAQKYCAFSLDDFVGILNAPQPSKEFGQTYCLEGNGNMVGAQQAKDLNLPIERLQQLAIKQLQAGETVWFGNDVLEQLNRKKGLLASELYDYNHLFNIDLNMDKGERLDFAQGQMSHAMVLTGVDLDENGQPLKWKVENSWGDKIGTKGYFVMSNQWFKDYVYEVIINKEYLTDTERAQFNQEPIVLPPWDAIG</sequence>
<name>A0A3R6V7S6_9LACO</name>
<dbReference type="Proteomes" id="UP000284822">
    <property type="component" value="Unassembled WGS sequence"/>
</dbReference>
<evidence type="ECO:0000256" key="3">
    <source>
        <dbReference type="ARBA" id="ARBA00022801"/>
    </source>
</evidence>
<keyword evidence="5 7" id="KW-0031">Aminopeptidase</keyword>
<dbReference type="PROSITE" id="PS00639">
    <property type="entry name" value="THIOL_PROTEASE_HIS"/>
    <property type="match status" value="1"/>
</dbReference>
<evidence type="ECO:0000256" key="2">
    <source>
        <dbReference type="ARBA" id="ARBA00022670"/>
    </source>
</evidence>
<evidence type="ECO:0000256" key="6">
    <source>
        <dbReference type="PIRSR" id="PIRSR005700-1"/>
    </source>
</evidence>
<dbReference type="InterPro" id="IPR000169">
    <property type="entry name" value="Pept_cys_AS"/>
</dbReference>
<evidence type="ECO:0000313" key="8">
    <source>
        <dbReference type="Proteomes" id="UP000284822"/>
    </source>
</evidence>
<gene>
    <name evidence="7" type="ORF">DS832_01050</name>
</gene>
<keyword evidence="2 5" id="KW-0645">Protease</keyword>